<evidence type="ECO:0000256" key="4">
    <source>
        <dbReference type="RuleBase" id="RU361188"/>
    </source>
</evidence>
<dbReference type="InterPro" id="IPR013780">
    <property type="entry name" value="Glyco_hydro_b"/>
</dbReference>
<dbReference type="InterPro" id="IPR033453">
    <property type="entry name" value="Glyco_hydro_30_TIM-barrel"/>
</dbReference>
<proteinExistence type="inferred from homology"/>
<dbReference type="Pfam" id="PF02055">
    <property type="entry name" value="Glyco_hydro_30"/>
    <property type="match status" value="1"/>
</dbReference>
<evidence type="ECO:0000256" key="5">
    <source>
        <dbReference type="SAM" id="SignalP"/>
    </source>
</evidence>
<dbReference type="InterPro" id="IPR017853">
    <property type="entry name" value="GH"/>
</dbReference>
<dbReference type="AlphaFoldDB" id="A0AAD7CUK5"/>
<dbReference type="PANTHER" id="PTHR11069:SF23">
    <property type="entry name" value="LYSOSOMAL ACID GLUCOSYLCERAMIDASE"/>
    <property type="match status" value="1"/>
</dbReference>
<keyword evidence="8" id="KW-1185">Reference proteome</keyword>
<feature type="chain" id="PRO_5042158048" evidence="5">
    <location>
        <begin position="19"/>
        <end position="537"/>
    </location>
</feature>
<evidence type="ECO:0000313" key="7">
    <source>
        <dbReference type="EMBL" id="KAJ7663654.1"/>
    </source>
</evidence>
<evidence type="ECO:0000313" key="8">
    <source>
        <dbReference type="Proteomes" id="UP001221757"/>
    </source>
</evidence>
<evidence type="ECO:0000256" key="1">
    <source>
        <dbReference type="ARBA" id="ARBA00005382"/>
    </source>
</evidence>
<keyword evidence="3 4" id="KW-0378">Hydrolase</keyword>
<dbReference type="Gene3D" id="2.60.40.1180">
    <property type="entry name" value="Golgi alpha-mannosidase II"/>
    <property type="match status" value="1"/>
</dbReference>
<evidence type="ECO:0000256" key="2">
    <source>
        <dbReference type="ARBA" id="ARBA00022729"/>
    </source>
</evidence>
<dbReference type="EMBL" id="JARKIE010000229">
    <property type="protein sequence ID" value="KAJ7663654.1"/>
    <property type="molecule type" value="Genomic_DNA"/>
</dbReference>
<evidence type="ECO:0000256" key="3">
    <source>
        <dbReference type="ARBA" id="ARBA00022801"/>
    </source>
</evidence>
<comment type="caution">
    <text evidence="7">The sequence shown here is derived from an EMBL/GenBank/DDBJ whole genome shotgun (WGS) entry which is preliminary data.</text>
</comment>
<dbReference type="GO" id="GO:0006680">
    <property type="term" value="P:glucosylceramide catabolic process"/>
    <property type="evidence" value="ECO:0007669"/>
    <property type="project" value="TreeGrafter"/>
</dbReference>
<keyword evidence="4" id="KW-0326">Glycosidase</keyword>
<evidence type="ECO:0000259" key="6">
    <source>
        <dbReference type="Pfam" id="PF02055"/>
    </source>
</evidence>
<dbReference type="Proteomes" id="UP001221757">
    <property type="component" value="Unassembled WGS sequence"/>
</dbReference>
<reference evidence="7" key="1">
    <citation type="submission" date="2023-03" db="EMBL/GenBank/DDBJ databases">
        <title>Massive genome expansion in bonnet fungi (Mycena s.s.) driven by repeated elements and novel gene families across ecological guilds.</title>
        <authorList>
            <consortium name="Lawrence Berkeley National Laboratory"/>
            <person name="Harder C.B."/>
            <person name="Miyauchi S."/>
            <person name="Viragh M."/>
            <person name="Kuo A."/>
            <person name="Thoen E."/>
            <person name="Andreopoulos B."/>
            <person name="Lu D."/>
            <person name="Skrede I."/>
            <person name="Drula E."/>
            <person name="Henrissat B."/>
            <person name="Morin E."/>
            <person name="Kohler A."/>
            <person name="Barry K."/>
            <person name="LaButti K."/>
            <person name="Morin E."/>
            <person name="Salamov A."/>
            <person name="Lipzen A."/>
            <person name="Mereny Z."/>
            <person name="Hegedus B."/>
            <person name="Baldrian P."/>
            <person name="Stursova M."/>
            <person name="Weitz H."/>
            <person name="Taylor A."/>
            <person name="Grigoriev I.V."/>
            <person name="Nagy L.G."/>
            <person name="Martin F."/>
            <person name="Kauserud H."/>
        </authorList>
    </citation>
    <scope>NUCLEOTIDE SEQUENCE</scope>
    <source>
        <strain evidence="7">CBHHK067</strain>
    </source>
</reference>
<feature type="signal peptide" evidence="5">
    <location>
        <begin position="1"/>
        <end position="18"/>
    </location>
</feature>
<gene>
    <name evidence="7" type="ORF">B0H17DRAFT_304611</name>
</gene>
<organism evidence="7 8">
    <name type="scientific">Mycena rosella</name>
    <name type="common">Pink bonnet</name>
    <name type="synonym">Agaricus rosellus</name>
    <dbReference type="NCBI Taxonomy" id="1033263"/>
    <lineage>
        <taxon>Eukaryota</taxon>
        <taxon>Fungi</taxon>
        <taxon>Dikarya</taxon>
        <taxon>Basidiomycota</taxon>
        <taxon>Agaricomycotina</taxon>
        <taxon>Agaricomycetes</taxon>
        <taxon>Agaricomycetidae</taxon>
        <taxon>Agaricales</taxon>
        <taxon>Marasmiineae</taxon>
        <taxon>Mycenaceae</taxon>
        <taxon>Mycena</taxon>
    </lineage>
</organism>
<dbReference type="Gene3D" id="3.20.20.80">
    <property type="entry name" value="Glycosidases"/>
    <property type="match status" value="1"/>
</dbReference>
<dbReference type="InterPro" id="IPR001139">
    <property type="entry name" value="Glyco_hydro_30"/>
</dbReference>
<dbReference type="PANTHER" id="PTHR11069">
    <property type="entry name" value="GLUCOSYLCERAMIDASE"/>
    <property type="match status" value="1"/>
</dbReference>
<dbReference type="SUPFAM" id="SSF51445">
    <property type="entry name" value="(Trans)glycosidases"/>
    <property type="match status" value="1"/>
</dbReference>
<comment type="similarity">
    <text evidence="1 4">Belongs to the glycosyl hydrolase 30 family.</text>
</comment>
<name>A0AAD7CUK5_MYCRO</name>
<keyword evidence="2 5" id="KW-0732">Signal</keyword>
<dbReference type="GO" id="GO:0004348">
    <property type="term" value="F:glucosylceramidase activity"/>
    <property type="evidence" value="ECO:0007669"/>
    <property type="project" value="InterPro"/>
</dbReference>
<dbReference type="GO" id="GO:0016020">
    <property type="term" value="C:membrane"/>
    <property type="evidence" value="ECO:0007669"/>
    <property type="project" value="GOC"/>
</dbReference>
<feature type="domain" description="Glycosyl hydrolase family 30 TIM-barrel" evidence="6">
    <location>
        <begin position="68"/>
        <end position="329"/>
    </location>
</feature>
<accession>A0AAD7CUK5</accession>
<sequence length="537" mass="57353">MFGSTLVLLLLLSEPIASQQIYDIWQTTWDGSKLFTSLAPSSPVNFVKPGAAASADITVSDSTQYQSIIGFGGTLTDSSALTLNNLKAQNSGNYWDVLQRLFSPRDGADAAGLSYLRVPIGASDFSAKVYSLDDVNGDTSFSQFNINNQPAYVFSVIADILSINSILKVHIVPWSPPAWMKDSGSMNGGSLKSNLVSAYPTYLLKAVQGFKSHGIPIFAVSVQNEPQNSNPTYPSSTLTPAIEGQIGAGLRSLLNSNGLSAVKIIGYEHNWDNAASYPVQLIQDNGAAFDGVSFHCYAGSVANQDSFHSAFPSKNIYFTECSGTIGSDWWSDIKWYMDNLWIGSLEHYSQSGLMFNIALGGDGQPILPSANSCGSGCRPLVTVNDDGSYSYNQEFYSLAQASKAILPKDNGGPWGQRIKVSVGGSLNWALRVGAYATGRASSSDWTRYSLVVMNWNDNASAGWNPVPVTTTIEFRGMQATYTFPVGVTTLWWYAPATGSASAVALADVSVANATSIDTTMSVSRSASPSSVAGRIPL</sequence>
<protein>
    <submittedName>
        <fullName evidence="7">Glycoside hydrolase superfamily</fullName>
    </submittedName>
</protein>